<evidence type="ECO:0000313" key="6">
    <source>
        <dbReference type="Proteomes" id="UP000006681"/>
    </source>
</evidence>
<feature type="region of interest" description="Disordered" evidence="2">
    <location>
        <begin position="160"/>
        <end position="179"/>
    </location>
</feature>
<dbReference type="InterPro" id="IPR037232">
    <property type="entry name" value="NADH_quin_OxRdtase_su_C/D-like"/>
</dbReference>
<dbReference type="STRING" id="572478.Vdis_1269"/>
<dbReference type="SUPFAM" id="SSF56770">
    <property type="entry name" value="HydA/Nqo6-like"/>
    <property type="match status" value="1"/>
</dbReference>
<feature type="compositionally biased region" description="Pro residues" evidence="2">
    <location>
        <begin position="360"/>
        <end position="369"/>
    </location>
</feature>
<reference evidence="5 6" key="1">
    <citation type="journal article" date="2010" name="Stand. Genomic Sci.">
        <title>Complete genome sequence of Vulcanisaeta distributa type strain (IC-017).</title>
        <authorList>
            <person name="Mavromatis K."/>
            <person name="Sikorski J."/>
            <person name="Pabst E."/>
            <person name="Teshima H."/>
            <person name="Lapidus A."/>
            <person name="Lucas S."/>
            <person name="Nolan M."/>
            <person name="Glavina Del Rio T."/>
            <person name="Cheng J.F."/>
            <person name="Bruce D."/>
            <person name="Goodwin L."/>
            <person name="Pitluck S."/>
            <person name="Liolios K."/>
            <person name="Ivanova N."/>
            <person name="Mikhailova N."/>
            <person name="Pati A."/>
            <person name="Chen A."/>
            <person name="Palaniappan K."/>
            <person name="Land M."/>
            <person name="Hauser L."/>
            <person name="Chang Y.J."/>
            <person name="Jeffries C.D."/>
            <person name="Rohde M."/>
            <person name="Spring S."/>
            <person name="Goker M."/>
            <person name="Wirth R."/>
            <person name="Woyke T."/>
            <person name="Bristow J."/>
            <person name="Eisen J.A."/>
            <person name="Markowitz V."/>
            <person name="Hugenholtz P."/>
            <person name="Klenk H.P."/>
            <person name="Kyrpides N.C."/>
        </authorList>
    </citation>
    <scope>NUCLEOTIDE SEQUENCE [LARGE SCALE GENOMIC DNA]</scope>
    <source>
        <strain evidence="6">DSM 14429 / JCM 11212 / NBRC 100878 / IC-017</strain>
    </source>
</reference>
<name>E1QRF8_VULDI</name>
<dbReference type="GO" id="GO:0045271">
    <property type="term" value="C:respiratory chain complex I"/>
    <property type="evidence" value="ECO:0007669"/>
    <property type="project" value="TreeGrafter"/>
</dbReference>
<dbReference type="KEGG" id="vdi:Vdis_1269"/>
<dbReference type="PANTHER" id="PTHR11995">
    <property type="entry name" value="NADH DEHYDROGENASE"/>
    <property type="match status" value="1"/>
</dbReference>
<feature type="compositionally biased region" description="Pro residues" evidence="2">
    <location>
        <begin position="165"/>
        <end position="175"/>
    </location>
</feature>
<feature type="region of interest" description="Disordered" evidence="2">
    <location>
        <begin position="360"/>
        <end position="420"/>
    </location>
</feature>
<feature type="compositionally biased region" description="Low complexity" evidence="2">
    <location>
        <begin position="370"/>
        <end position="400"/>
    </location>
</feature>
<dbReference type="SUPFAM" id="SSF143243">
    <property type="entry name" value="Nqo5-like"/>
    <property type="match status" value="1"/>
</dbReference>
<dbReference type="InterPro" id="IPR006137">
    <property type="entry name" value="NADH_UbQ_OxRdtase-like_20kDa"/>
</dbReference>
<proteinExistence type="inferred from homology"/>
<dbReference type="Gene3D" id="3.30.460.80">
    <property type="entry name" value="NADH:ubiquinone oxidoreductase, 30kDa subunit"/>
    <property type="match status" value="1"/>
</dbReference>
<dbReference type="GeneID" id="9752201"/>
<dbReference type="Proteomes" id="UP000006681">
    <property type="component" value="Chromosome"/>
</dbReference>
<comment type="similarity">
    <text evidence="1">Belongs to the complex I 20 kDa subunit family.</text>
</comment>
<dbReference type="Gene3D" id="3.40.50.12280">
    <property type="match status" value="1"/>
</dbReference>
<organism evidence="5 6">
    <name type="scientific">Vulcanisaeta distributa (strain DSM 14429 / JCM 11212 / NBRC 100878 / IC-017)</name>
    <dbReference type="NCBI Taxonomy" id="572478"/>
    <lineage>
        <taxon>Archaea</taxon>
        <taxon>Thermoproteota</taxon>
        <taxon>Thermoprotei</taxon>
        <taxon>Thermoproteales</taxon>
        <taxon>Thermoproteaceae</taxon>
        <taxon>Vulcanisaeta</taxon>
    </lineage>
</organism>
<dbReference type="AlphaFoldDB" id="E1QRF8"/>
<dbReference type="GO" id="GO:0051539">
    <property type="term" value="F:4 iron, 4 sulfur cluster binding"/>
    <property type="evidence" value="ECO:0007669"/>
    <property type="project" value="InterPro"/>
</dbReference>
<dbReference type="OrthoDB" id="5740at2157"/>
<reference evidence="6" key="2">
    <citation type="journal article" date="2010" name="Stand. Genomic Sci.">
        <title>Complete genome sequence of Vulcanisaeta distributa type strain (IC-017T).</title>
        <authorList>
            <person name="Mavromatis K."/>
            <person name="Sikorski J."/>
            <person name="Pabst E."/>
            <person name="Teshima H."/>
            <person name="Lapidus A."/>
            <person name="Lucas S."/>
            <person name="Nolan M."/>
            <person name="Glavina Del Rio T."/>
            <person name="Cheng J."/>
            <person name="Bruce D."/>
            <person name="Goodwin L."/>
            <person name="Pitluck S."/>
            <person name="Liolios K."/>
            <person name="Ivanova N."/>
            <person name="Mikhailova N."/>
            <person name="Pati A."/>
            <person name="Chen A."/>
            <person name="Palaniappan K."/>
            <person name="Land M."/>
            <person name="Hauser L."/>
            <person name="Chang Y."/>
            <person name="Jeffries C."/>
            <person name="Rohde M."/>
            <person name="Spring S."/>
            <person name="Goker M."/>
            <person name="Wirth R."/>
            <person name="Woyke T."/>
            <person name="Bristow J."/>
            <person name="Eisen J."/>
            <person name="Markowitz V."/>
            <person name="Hugenholtz P."/>
            <person name="Klenk H."/>
            <person name="Kyrpides N."/>
        </authorList>
    </citation>
    <scope>NUCLEOTIDE SEQUENCE [LARGE SCALE GENOMIC DNA]</scope>
    <source>
        <strain evidence="6">DSM 14429 / JCM 11212 / NBRC 100878 / IC-017</strain>
    </source>
</reference>
<feature type="compositionally biased region" description="Basic and acidic residues" evidence="2">
    <location>
        <begin position="404"/>
        <end position="413"/>
    </location>
</feature>
<dbReference type="InterPro" id="IPR001268">
    <property type="entry name" value="NADH_UbQ_OxRdtase_30kDa_su"/>
</dbReference>
<dbReference type="GO" id="GO:0015990">
    <property type="term" value="P:electron transport coupled proton transport"/>
    <property type="evidence" value="ECO:0007669"/>
    <property type="project" value="TreeGrafter"/>
</dbReference>
<dbReference type="PANTHER" id="PTHR11995:SF14">
    <property type="entry name" value="NADH DEHYDROGENASE [UBIQUINONE] IRON-SULFUR PROTEIN 7, MITOCHONDRIAL"/>
    <property type="match status" value="1"/>
</dbReference>
<evidence type="ECO:0000313" key="5">
    <source>
        <dbReference type="EMBL" id="ADN50655.1"/>
    </source>
</evidence>
<dbReference type="InterPro" id="IPR006138">
    <property type="entry name" value="NADH_UQ_OxRdtase_20Kd_su"/>
</dbReference>
<dbReference type="eggNOG" id="arCOG01551">
    <property type="taxonomic scope" value="Archaea"/>
</dbReference>
<protein>
    <submittedName>
        <fullName evidence="5">NADH-quinone oxidoreductase, B subunit</fullName>
    </submittedName>
</protein>
<dbReference type="PROSITE" id="PS51257">
    <property type="entry name" value="PROKAR_LIPOPROTEIN"/>
    <property type="match status" value="1"/>
</dbReference>
<dbReference type="GO" id="GO:0048038">
    <property type="term" value="F:quinone binding"/>
    <property type="evidence" value="ECO:0007669"/>
    <property type="project" value="InterPro"/>
</dbReference>
<evidence type="ECO:0000256" key="1">
    <source>
        <dbReference type="ARBA" id="ARBA00009173"/>
    </source>
</evidence>
<dbReference type="Pfam" id="PF00329">
    <property type="entry name" value="Complex1_30kDa"/>
    <property type="match status" value="1"/>
</dbReference>
<dbReference type="Pfam" id="PF01058">
    <property type="entry name" value="Oxidored_q6"/>
    <property type="match status" value="1"/>
</dbReference>
<accession>E1QRF8</accession>
<dbReference type="GO" id="GO:0009060">
    <property type="term" value="P:aerobic respiration"/>
    <property type="evidence" value="ECO:0007669"/>
    <property type="project" value="TreeGrafter"/>
</dbReference>
<evidence type="ECO:0000259" key="3">
    <source>
        <dbReference type="Pfam" id="PF00329"/>
    </source>
</evidence>
<sequence>MSLDKALEPYKKWGTKYSLWPVHLVTACCGVEMAHTWNPTYDAERLGSLPWHAPRQTNLILVEGTITFKMARVLRYVWEQMSDPKYVIAMGSCAAEGGIFWNSYHAVPVNKIIPIDAYAIGCPPTPEAVIQMIKIVQRKIETGEARANVKPKTIDLTKIFTPSPTKQPAPNPPHRITPNPHIPVCQEKKVEWPFGYELINNQLMPALKESAKKIIVTDINRICVDTEPNKLRDAALSLSKLGFDHVKSVNVIDVPHENKFYVEYWVSSYSKKELMPILISLTTEIPRDNPRVPSLMDIWPSADYMEREMYDFFGVWFEGNPWMGRNFLLDPDTPVKFPLRKDVPIVREFYIVDREFPGLPVAPPQPKPAAAPQKPAQAPAQPKPAQQAPQPKPAETAQPQVKPAQEKPSEGKQETGGSTG</sequence>
<dbReference type="NCBIfam" id="NF005012">
    <property type="entry name" value="PRK06411.1"/>
    <property type="match status" value="1"/>
</dbReference>
<dbReference type="EMBL" id="CP002100">
    <property type="protein sequence ID" value="ADN50655.1"/>
    <property type="molecule type" value="Genomic_DNA"/>
</dbReference>
<dbReference type="GO" id="GO:0008137">
    <property type="term" value="F:NADH dehydrogenase (ubiquinone) activity"/>
    <property type="evidence" value="ECO:0007669"/>
    <property type="project" value="InterPro"/>
</dbReference>
<dbReference type="eggNOG" id="arCOG01554">
    <property type="taxonomic scope" value="Archaea"/>
</dbReference>
<feature type="domain" description="NADH:ubiquinone oxidoreductase-like 20kDa subunit" evidence="4">
    <location>
        <begin position="28"/>
        <end position="134"/>
    </location>
</feature>
<evidence type="ECO:0000259" key="4">
    <source>
        <dbReference type="Pfam" id="PF01058"/>
    </source>
</evidence>
<gene>
    <name evidence="5" type="ordered locus">Vdis_1269</name>
</gene>
<dbReference type="RefSeq" id="WP_013336380.1">
    <property type="nucleotide sequence ID" value="NC_014537.1"/>
</dbReference>
<dbReference type="HOGENOM" id="CLU_770746_0_0_2"/>
<keyword evidence="6" id="KW-1185">Reference proteome</keyword>
<evidence type="ECO:0000256" key="2">
    <source>
        <dbReference type="SAM" id="MobiDB-lite"/>
    </source>
</evidence>
<feature type="domain" description="NADH:ubiquinone oxidoreductase 30kDa subunit" evidence="3">
    <location>
        <begin position="225"/>
        <end position="345"/>
    </location>
</feature>
<dbReference type="NCBIfam" id="TIGR01957">
    <property type="entry name" value="nuoB_fam"/>
    <property type="match status" value="1"/>
</dbReference>